<reference evidence="2 3" key="1">
    <citation type="submission" date="2020-04" db="EMBL/GenBank/DDBJ databases">
        <title>Perkinsus olseni comparative genomics.</title>
        <authorList>
            <person name="Bogema D.R."/>
        </authorList>
    </citation>
    <scope>NUCLEOTIDE SEQUENCE [LARGE SCALE GENOMIC DNA]</scope>
    <source>
        <strain evidence="2 3">ATCC PRA-207</strain>
    </source>
</reference>
<accession>A0A7J6RP86</accession>
<evidence type="ECO:0000313" key="2">
    <source>
        <dbReference type="EMBL" id="KAF4722504.1"/>
    </source>
</evidence>
<protein>
    <submittedName>
        <fullName evidence="2">Uncharacterized protein</fullName>
    </submittedName>
</protein>
<feature type="non-terminal residue" evidence="2">
    <location>
        <position position="1"/>
    </location>
</feature>
<dbReference type="Proteomes" id="UP000553632">
    <property type="component" value="Unassembled WGS sequence"/>
</dbReference>
<feature type="non-terminal residue" evidence="2">
    <location>
        <position position="234"/>
    </location>
</feature>
<gene>
    <name evidence="2" type="ORF">FOZ63_013909</name>
</gene>
<dbReference type="AlphaFoldDB" id="A0A7J6RP86"/>
<evidence type="ECO:0000256" key="1">
    <source>
        <dbReference type="SAM" id="MobiDB-lite"/>
    </source>
</evidence>
<name>A0A7J6RP86_PEROL</name>
<evidence type="ECO:0000313" key="3">
    <source>
        <dbReference type="Proteomes" id="UP000553632"/>
    </source>
</evidence>
<sequence length="234" mass="25120">SASGGWFNFAHFGWGSSSSGSSGSAPQVMTPPPGEPLVPFGSCGQLQREATPGMADDLLDLKTAGRMLTIRAAQDQASLLRRLTCDAVSSSPVSSRGGDGKWRVRVGCHEGFNSPDVIKGNIICNTFRDAQMLSVIWGGYTPKPVLPLANAPAEGPSAVLPHHLNVRVTRLGSEVVSRVGAVDPTPKERTNWHEMHILYDSLRSGEKTIWGETLDGKKVNIIFDEPGMAELLMR</sequence>
<feature type="region of interest" description="Disordered" evidence="1">
    <location>
        <begin position="20"/>
        <end position="40"/>
    </location>
</feature>
<organism evidence="2 3">
    <name type="scientific">Perkinsus olseni</name>
    <name type="common">Perkinsus atlanticus</name>
    <dbReference type="NCBI Taxonomy" id="32597"/>
    <lineage>
        <taxon>Eukaryota</taxon>
        <taxon>Sar</taxon>
        <taxon>Alveolata</taxon>
        <taxon>Perkinsozoa</taxon>
        <taxon>Perkinsea</taxon>
        <taxon>Perkinsida</taxon>
        <taxon>Perkinsidae</taxon>
        <taxon>Perkinsus</taxon>
    </lineage>
</organism>
<dbReference type="EMBL" id="JABANO010024063">
    <property type="protein sequence ID" value="KAF4722504.1"/>
    <property type="molecule type" value="Genomic_DNA"/>
</dbReference>
<keyword evidence="3" id="KW-1185">Reference proteome</keyword>
<proteinExistence type="predicted"/>
<comment type="caution">
    <text evidence="2">The sequence shown here is derived from an EMBL/GenBank/DDBJ whole genome shotgun (WGS) entry which is preliminary data.</text>
</comment>